<organism evidence="2">
    <name type="scientific">marine sediment metagenome</name>
    <dbReference type="NCBI Taxonomy" id="412755"/>
    <lineage>
        <taxon>unclassified sequences</taxon>
        <taxon>metagenomes</taxon>
        <taxon>ecological metagenomes</taxon>
    </lineage>
</organism>
<dbReference type="EMBL" id="BARV01025515">
    <property type="protein sequence ID" value="GAI45005.1"/>
    <property type="molecule type" value="Genomic_DNA"/>
</dbReference>
<comment type="caution">
    <text evidence="2">The sequence shown here is derived from an EMBL/GenBank/DDBJ whole genome shotgun (WGS) entry which is preliminary data.</text>
</comment>
<sequence length="95" mass="11225">HKLDEFIKYTYSLKLLEYLACGKPVVTTSTPETKEFSDVIYIAKDYADFSKKIDSALKNDTIELQKQRIEQVKKQDWDLKINQMMKYIDLKISKL</sequence>
<evidence type="ECO:0000313" key="2">
    <source>
        <dbReference type="EMBL" id="GAI45005.1"/>
    </source>
</evidence>
<gene>
    <name evidence="2" type="ORF">S06H3_41412</name>
</gene>
<dbReference type="Pfam" id="PF13524">
    <property type="entry name" value="Glyco_trans_1_2"/>
    <property type="match status" value="1"/>
</dbReference>
<accession>X1Q1R5</accession>
<proteinExistence type="predicted"/>
<protein>
    <recommendedName>
        <fullName evidence="1">Spore protein YkvP/CgeB glycosyl transferase-like domain-containing protein</fullName>
    </recommendedName>
</protein>
<reference evidence="2" key="1">
    <citation type="journal article" date="2014" name="Front. Microbiol.">
        <title>High frequency of phylogenetically diverse reductive dehalogenase-homologous genes in deep subseafloor sedimentary metagenomes.</title>
        <authorList>
            <person name="Kawai M."/>
            <person name="Futagami T."/>
            <person name="Toyoda A."/>
            <person name="Takaki Y."/>
            <person name="Nishi S."/>
            <person name="Hori S."/>
            <person name="Arai W."/>
            <person name="Tsubouchi T."/>
            <person name="Morono Y."/>
            <person name="Uchiyama I."/>
            <person name="Ito T."/>
            <person name="Fujiyama A."/>
            <person name="Inagaki F."/>
            <person name="Takami H."/>
        </authorList>
    </citation>
    <scope>NUCLEOTIDE SEQUENCE</scope>
    <source>
        <strain evidence="2">Expedition CK06-06</strain>
    </source>
</reference>
<dbReference type="InterPro" id="IPR055259">
    <property type="entry name" value="YkvP/CgeB_Glyco_trans-like"/>
</dbReference>
<evidence type="ECO:0000259" key="1">
    <source>
        <dbReference type="Pfam" id="PF13524"/>
    </source>
</evidence>
<feature type="domain" description="Spore protein YkvP/CgeB glycosyl transferase-like" evidence="1">
    <location>
        <begin position="9"/>
        <end position="61"/>
    </location>
</feature>
<name>X1Q1R5_9ZZZZ</name>
<feature type="non-terminal residue" evidence="2">
    <location>
        <position position="1"/>
    </location>
</feature>
<dbReference type="SUPFAM" id="SSF53756">
    <property type="entry name" value="UDP-Glycosyltransferase/glycogen phosphorylase"/>
    <property type="match status" value="1"/>
</dbReference>
<dbReference type="AlphaFoldDB" id="X1Q1R5"/>
<dbReference type="Gene3D" id="3.40.50.2000">
    <property type="entry name" value="Glycogen Phosphorylase B"/>
    <property type="match status" value="1"/>
</dbReference>